<dbReference type="Pfam" id="PF00001">
    <property type="entry name" value="7tm_1"/>
    <property type="match status" value="2"/>
</dbReference>
<evidence type="ECO:0000313" key="8">
    <source>
        <dbReference type="EMBL" id="CAH3038274.1"/>
    </source>
</evidence>
<comment type="subcellular location">
    <subcellularLocation>
        <location evidence="1">Cell membrane</location>
        <topology evidence="1">Multi-pass membrane protein</topology>
    </subcellularLocation>
</comment>
<dbReference type="GO" id="GO:0004930">
    <property type="term" value="F:G protein-coupled receptor activity"/>
    <property type="evidence" value="ECO:0007669"/>
    <property type="project" value="InterPro"/>
</dbReference>
<dbReference type="InterPro" id="IPR017452">
    <property type="entry name" value="GPCR_Rhodpsn_7TM"/>
</dbReference>
<protein>
    <recommendedName>
        <fullName evidence="7">G-protein coupled receptors family 1 profile domain-containing protein</fullName>
    </recommendedName>
</protein>
<evidence type="ECO:0000313" key="9">
    <source>
        <dbReference type="Proteomes" id="UP001159428"/>
    </source>
</evidence>
<dbReference type="PANTHER" id="PTHR22750">
    <property type="entry name" value="G-PROTEIN COUPLED RECEPTOR"/>
    <property type="match status" value="1"/>
</dbReference>
<dbReference type="Proteomes" id="UP001159428">
    <property type="component" value="Unassembled WGS sequence"/>
</dbReference>
<dbReference type="Gene3D" id="1.20.1070.10">
    <property type="entry name" value="Rhodopsin 7-helix transmembrane proteins"/>
    <property type="match status" value="1"/>
</dbReference>
<feature type="transmembrane region" description="Helical" evidence="6">
    <location>
        <begin position="153"/>
        <end position="172"/>
    </location>
</feature>
<dbReference type="AlphaFoldDB" id="A0AAU9VWA9"/>
<dbReference type="GO" id="GO:0005886">
    <property type="term" value="C:plasma membrane"/>
    <property type="evidence" value="ECO:0007669"/>
    <property type="project" value="UniProtKB-SubCell"/>
</dbReference>
<keyword evidence="5 6" id="KW-0472">Membrane</keyword>
<reference evidence="8 9" key="1">
    <citation type="submission" date="2022-05" db="EMBL/GenBank/DDBJ databases">
        <authorList>
            <consortium name="Genoscope - CEA"/>
            <person name="William W."/>
        </authorList>
    </citation>
    <scope>NUCLEOTIDE SEQUENCE [LARGE SCALE GENOMIC DNA]</scope>
</reference>
<accession>A0AAU9VWA9</accession>
<keyword evidence="9" id="KW-1185">Reference proteome</keyword>
<keyword evidence="4 6" id="KW-1133">Transmembrane helix</keyword>
<organism evidence="8 9">
    <name type="scientific">Pocillopora meandrina</name>
    <dbReference type="NCBI Taxonomy" id="46732"/>
    <lineage>
        <taxon>Eukaryota</taxon>
        <taxon>Metazoa</taxon>
        <taxon>Cnidaria</taxon>
        <taxon>Anthozoa</taxon>
        <taxon>Hexacorallia</taxon>
        <taxon>Scleractinia</taxon>
        <taxon>Astrocoeniina</taxon>
        <taxon>Pocilloporidae</taxon>
        <taxon>Pocillopora</taxon>
    </lineage>
</organism>
<feature type="transmembrane region" description="Helical" evidence="6">
    <location>
        <begin position="244"/>
        <end position="265"/>
    </location>
</feature>
<comment type="caution">
    <text evidence="8">The sequence shown here is derived from an EMBL/GenBank/DDBJ whole genome shotgun (WGS) entry which is preliminary data.</text>
</comment>
<evidence type="ECO:0000259" key="7">
    <source>
        <dbReference type="PROSITE" id="PS50262"/>
    </source>
</evidence>
<feature type="transmembrane region" description="Helical" evidence="6">
    <location>
        <begin position="34"/>
        <end position="58"/>
    </location>
</feature>
<feature type="domain" description="G-protein coupled receptors family 1 profile" evidence="7">
    <location>
        <begin position="50"/>
        <end position="294"/>
    </location>
</feature>
<dbReference type="InterPro" id="IPR000276">
    <property type="entry name" value="GPCR_Rhodpsn"/>
</dbReference>
<evidence type="ECO:0000256" key="2">
    <source>
        <dbReference type="ARBA" id="ARBA00022475"/>
    </source>
</evidence>
<feature type="transmembrane region" description="Helical" evidence="6">
    <location>
        <begin position="178"/>
        <end position="198"/>
    </location>
</feature>
<dbReference type="CDD" id="cd00637">
    <property type="entry name" value="7tm_classA_rhodopsin-like"/>
    <property type="match status" value="1"/>
</dbReference>
<gene>
    <name evidence="8" type="ORF">PMEA_00021598</name>
</gene>
<evidence type="ECO:0000256" key="6">
    <source>
        <dbReference type="SAM" id="Phobius"/>
    </source>
</evidence>
<name>A0AAU9VWA9_9CNID</name>
<keyword evidence="2" id="KW-1003">Cell membrane</keyword>
<sequence length="316" mass="35723">MTNFTWKEKSPSLAQSLCFPATRATPYETLHVLIIILVFNIFFSLTATFGNIVIFLALNKESSFHPPSKLLFRCLAATDLCVGVVTQPMFVIYQISLVAERFHICTAAAMVSYVTGTFLCNVSLATLTVISVDRLLALQLKMRYRQAVTIRRVRAVVAALWLLSFAVSMLVFKNRLVYFSLSCSLTLLSLVASTCCYLKMYCTLRRQRTQRVHDSQYQLAGQQIETASIGLQSGTGYMKTVSSVLVFHLVLILCFLPYTMVRIMVAIAGRRLLVAEAVSSSVVYLNSTLNPLFYCWKIKEIRHEVKQIFQRFCSQH</sequence>
<evidence type="ECO:0000256" key="3">
    <source>
        <dbReference type="ARBA" id="ARBA00022692"/>
    </source>
</evidence>
<dbReference type="SUPFAM" id="SSF81321">
    <property type="entry name" value="Family A G protein-coupled receptor-like"/>
    <property type="match status" value="1"/>
</dbReference>
<evidence type="ECO:0000256" key="4">
    <source>
        <dbReference type="ARBA" id="ARBA00022989"/>
    </source>
</evidence>
<dbReference type="EMBL" id="CALNXJ010000004">
    <property type="protein sequence ID" value="CAH3038274.1"/>
    <property type="molecule type" value="Genomic_DNA"/>
</dbReference>
<proteinExistence type="predicted"/>
<feature type="transmembrane region" description="Helical" evidence="6">
    <location>
        <begin position="107"/>
        <end position="132"/>
    </location>
</feature>
<dbReference type="PRINTS" id="PR00237">
    <property type="entry name" value="GPCRRHODOPSN"/>
</dbReference>
<keyword evidence="3 6" id="KW-0812">Transmembrane</keyword>
<dbReference type="PROSITE" id="PS50262">
    <property type="entry name" value="G_PROTEIN_RECEP_F1_2"/>
    <property type="match status" value="1"/>
</dbReference>
<evidence type="ECO:0000256" key="1">
    <source>
        <dbReference type="ARBA" id="ARBA00004651"/>
    </source>
</evidence>
<evidence type="ECO:0000256" key="5">
    <source>
        <dbReference type="ARBA" id="ARBA00023136"/>
    </source>
</evidence>